<feature type="compositionally biased region" description="Acidic residues" evidence="1">
    <location>
        <begin position="60"/>
        <end position="70"/>
    </location>
</feature>
<dbReference type="AlphaFoldDB" id="A0A5J4VGU9"/>
<feature type="compositionally biased region" description="Polar residues" evidence="1">
    <location>
        <begin position="18"/>
        <end position="31"/>
    </location>
</feature>
<proteinExistence type="predicted"/>
<dbReference type="EMBL" id="SNRW01007174">
    <property type="protein sequence ID" value="KAA6381705.1"/>
    <property type="molecule type" value="Genomic_DNA"/>
</dbReference>
<feature type="compositionally biased region" description="Basic residues" evidence="1">
    <location>
        <begin position="167"/>
        <end position="176"/>
    </location>
</feature>
<feature type="region of interest" description="Disordered" evidence="1">
    <location>
        <begin position="1"/>
        <end position="235"/>
    </location>
</feature>
<feature type="compositionally biased region" description="Basic and acidic residues" evidence="1">
    <location>
        <begin position="47"/>
        <end position="59"/>
    </location>
</feature>
<feature type="compositionally biased region" description="Polar residues" evidence="1">
    <location>
        <begin position="146"/>
        <end position="157"/>
    </location>
</feature>
<feature type="compositionally biased region" description="Low complexity" evidence="1">
    <location>
        <begin position="8"/>
        <end position="17"/>
    </location>
</feature>
<dbReference type="Proteomes" id="UP000324800">
    <property type="component" value="Unassembled WGS sequence"/>
</dbReference>
<name>A0A5J4VGU9_9EUKA</name>
<gene>
    <name evidence="2" type="ORF">EZS28_022767</name>
</gene>
<sequence length="235" mass="25933">MIVDIPDIQGTIGQQTGLQPSSGAQSPTLSTRLKLKEAGSISANIMERTDPQINEGHEDNAEEEEDEQTDEAALMQNKDYRVNIISQPPVQENLGTQPQNNERFNVLSQMEKDETGTVPVEIQEKPEQGKGSKKTKIEGLNDSDEPSQSIYTQTQTQAASAVPKPRAAPKRGKKKSRIDPLIGQRHSNKGRSALKSPSGTEMRSALMRMAPQETKERIGELIYKEKDNGIRGKTK</sequence>
<feature type="compositionally biased region" description="Basic and acidic residues" evidence="1">
    <location>
        <begin position="122"/>
        <end position="139"/>
    </location>
</feature>
<feature type="compositionally biased region" description="Polar residues" evidence="1">
    <location>
        <begin position="84"/>
        <end position="108"/>
    </location>
</feature>
<feature type="compositionally biased region" description="Basic and acidic residues" evidence="1">
    <location>
        <begin position="213"/>
        <end position="235"/>
    </location>
</feature>
<evidence type="ECO:0000313" key="2">
    <source>
        <dbReference type="EMBL" id="KAA6381705.1"/>
    </source>
</evidence>
<reference evidence="2 3" key="1">
    <citation type="submission" date="2019-03" db="EMBL/GenBank/DDBJ databases">
        <title>Single cell metagenomics reveals metabolic interactions within the superorganism composed of flagellate Streblomastix strix and complex community of Bacteroidetes bacteria on its surface.</title>
        <authorList>
            <person name="Treitli S.C."/>
            <person name="Kolisko M."/>
            <person name="Husnik F."/>
            <person name="Keeling P."/>
            <person name="Hampl V."/>
        </authorList>
    </citation>
    <scope>NUCLEOTIDE SEQUENCE [LARGE SCALE GENOMIC DNA]</scope>
    <source>
        <strain evidence="2">ST1C</strain>
    </source>
</reference>
<evidence type="ECO:0000256" key="1">
    <source>
        <dbReference type="SAM" id="MobiDB-lite"/>
    </source>
</evidence>
<accession>A0A5J4VGU9</accession>
<evidence type="ECO:0000313" key="3">
    <source>
        <dbReference type="Proteomes" id="UP000324800"/>
    </source>
</evidence>
<protein>
    <submittedName>
        <fullName evidence="2">Uncharacterized protein</fullName>
    </submittedName>
</protein>
<comment type="caution">
    <text evidence="2">The sequence shown here is derived from an EMBL/GenBank/DDBJ whole genome shotgun (WGS) entry which is preliminary data.</text>
</comment>
<organism evidence="2 3">
    <name type="scientific">Streblomastix strix</name>
    <dbReference type="NCBI Taxonomy" id="222440"/>
    <lineage>
        <taxon>Eukaryota</taxon>
        <taxon>Metamonada</taxon>
        <taxon>Preaxostyla</taxon>
        <taxon>Oxymonadida</taxon>
        <taxon>Streblomastigidae</taxon>
        <taxon>Streblomastix</taxon>
    </lineage>
</organism>